<proteinExistence type="predicted"/>
<accession>U6LCB2</accession>
<evidence type="ECO:0000313" key="2">
    <source>
        <dbReference type="EMBL" id="CDJ46863.1"/>
    </source>
</evidence>
<dbReference type="Proteomes" id="UP000030750">
    <property type="component" value="Unassembled WGS sequence"/>
</dbReference>
<dbReference type="AlphaFoldDB" id="U6LCB2"/>
<dbReference type="OrthoDB" id="347609at2759"/>
<feature type="region of interest" description="Disordered" evidence="1">
    <location>
        <begin position="154"/>
        <end position="184"/>
    </location>
</feature>
<protein>
    <submittedName>
        <fullName evidence="2">Uncharacterized protein</fullName>
    </submittedName>
</protein>
<gene>
    <name evidence="2" type="ORF">EBH_0013810</name>
</gene>
<name>U6LCB2_9EIME</name>
<dbReference type="VEuPathDB" id="ToxoDB:EBH_0013810"/>
<evidence type="ECO:0000256" key="1">
    <source>
        <dbReference type="SAM" id="MobiDB-lite"/>
    </source>
</evidence>
<reference evidence="2" key="1">
    <citation type="submission" date="2013-10" db="EMBL/GenBank/DDBJ databases">
        <title>Genomic analysis of the causative agents of coccidiosis in chickens.</title>
        <authorList>
            <person name="Reid A.J."/>
            <person name="Blake D."/>
            <person name="Billington K."/>
            <person name="Browne H."/>
            <person name="Dunn M."/>
            <person name="Hung S."/>
            <person name="Kawahara F."/>
            <person name="Miranda-Saavedra D."/>
            <person name="Mourier T."/>
            <person name="Nagra H."/>
            <person name="Otto T.D."/>
            <person name="Rawlings N."/>
            <person name="Sanchez A."/>
            <person name="Sanders M."/>
            <person name="Subramaniam C."/>
            <person name="Tay Y."/>
            <person name="Dear P."/>
            <person name="Doerig C."/>
            <person name="Gruber A."/>
            <person name="Parkinson J."/>
            <person name="Shirley M."/>
            <person name="Wan K.L."/>
            <person name="Berriman M."/>
            <person name="Tomley F."/>
            <person name="Pain A."/>
        </authorList>
    </citation>
    <scope>NUCLEOTIDE SEQUENCE [LARGE SCALE GENOMIC DNA]</scope>
    <source>
        <strain evidence="2">Houghton</strain>
    </source>
</reference>
<keyword evidence="3" id="KW-1185">Reference proteome</keyword>
<dbReference type="EMBL" id="HG710512">
    <property type="protein sequence ID" value="CDJ46863.1"/>
    <property type="molecule type" value="Genomic_DNA"/>
</dbReference>
<organism evidence="2 3">
    <name type="scientific">Eimeria brunetti</name>
    <dbReference type="NCBI Taxonomy" id="51314"/>
    <lineage>
        <taxon>Eukaryota</taxon>
        <taxon>Sar</taxon>
        <taxon>Alveolata</taxon>
        <taxon>Apicomplexa</taxon>
        <taxon>Conoidasida</taxon>
        <taxon>Coccidia</taxon>
        <taxon>Eucoccidiorida</taxon>
        <taxon>Eimeriorina</taxon>
        <taxon>Eimeriidae</taxon>
        <taxon>Eimeria</taxon>
    </lineage>
</organism>
<reference evidence="2" key="2">
    <citation type="submission" date="2013-10" db="EMBL/GenBank/DDBJ databases">
        <authorList>
            <person name="Aslett M."/>
        </authorList>
    </citation>
    <scope>NUCLEOTIDE SEQUENCE [LARGE SCALE GENOMIC DNA]</scope>
    <source>
        <strain evidence="2">Houghton</strain>
    </source>
</reference>
<sequence length="388" mass="43316">MNLLGRHHFSGLTPRRLSEGGEAVDDDEHSILEGCLALEEELGVMEQRALSSSGGYSPSQITDIVSMLSETAAGKESTQEHLPTEGHLQFAQQLLEPRAVFQPTYGEMVPPHTSSLQTSVKSPEPAGVVPALDPDSWLDSIPSISVQEGFGSSLVTEDHSGTELESGPPASKKQRIEDPGDALGSNINHPYVRLPVLQPGVVPRNVNVSILFSRPPMRLSLHVHLRTFRALFAKKALNQHDANVLVGAVERVVTTSWLQSKSGPRHYLPLFIVEALGYYFLALDAIVCAKHVLGDRMQLHLWWRKFINSFYTDYPLHPSKGKSPKKVPEFHKNLARRLVAAIEIYKRGERPPLSEIIELKTLLFCSPFGRHRLKDPMWDPWREDAQWS</sequence>
<evidence type="ECO:0000313" key="3">
    <source>
        <dbReference type="Proteomes" id="UP000030750"/>
    </source>
</evidence>